<comment type="similarity">
    <text evidence="2">Belongs to the cytochrome P450 family.</text>
</comment>
<keyword evidence="9" id="KW-0503">Monooxygenase</keyword>
<dbReference type="PANTHER" id="PTHR47947:SF62">
    <property type="entry name" value="CYTOCHROME P450, FAMILY 81, SUBFAMILY D, POLYPEPTIDE 5"/>
    <property type="match status" value="1"/>
</dbReference>
<keyword evidence="5" id="KW-0479">Metal-binding</keyword>
<dbReference type="GO" id="GO:0016020">
    <property type="term" value="C:membrane"/>
    <property type="evidence" value="ECO:0007669"/>
    <property type="project" value="UniProtKB-SubCell"/>
</dbReference>
<evidence type="ECO:0000256" key="5">
    <source>
        <dbReference type="ARBA" id="ARBA00022723"/>
    </source>
</evidence>
<organism evidence="11 12">
    <name type="scientific">Dipteronia dyeriana</name>
    <dbReference type="NCBI Taxonomy" id="168575"/>
    <lineage>
        <taxon>Eukaryota</taxon>
        <taxon>Viridiplantae</taxon>
        <taxon>Streptophyta</taxon>
        <taxon>Embryophyta</taxon>
        <taxon>Tracheophyta</taxon>
        <taxon>Spermatophyta</taxon>
        <taxon>Magnoliopsida</taxon>
        <taxon>eudicotyledons</taxon>
        <taxon>Gunneridae</taxon>
        <taxon>Pentapetalae</taxon>
        <taxon>rosids</taxon>
        <taxon>malvids</taxon>
        <taxon>Sapindales</taxon>
        <taxon>Sapindaceae</taxon>
        <taxon>Hippocastanoideae</taxon>
        <taxon>Acereae</taxon>
        <taxon>Dipteronia</taxon>
    </lineage>
</organism>
<evidence type="ECO:0008006" key="13">
    <source>
        <dbReference type="Google" id="ProtNLM"/>
    </source>
</evidence>
<dbReference type="GO" id="GO:0004497">
    <property type="term" value="F:monooxygenase activity"/>
    <property type="evidence" value="ECO:0007669"/>
    <property type="project" value="UniProtKB-KW"/>
</dbReference>
<name>A0AAD9XJ09_9ROSI</name>
<evidence type="ECO:0000256" key="2">
    <source>
        <dbReference type="ARBA" id="ARBA00010617"/>
    </source>
</evidence>
<evidence type="ECO:0000256" key="4">
    <source>
        <dbReference type="ARBA" id="ARBA00022692"/>
    </source>
</evidence>
<evidence type="ECO:0000256" key="9">
    <source>
        <dbReference type="ARBA" id="ARBA00023033"/>
    </source>
</evidence>
<keyword evidence="12" id="KW-1185">Reference proteome</keyword>
<accession>A0AAD9XJ09</accession>
<evidence type="ECO:0000313" key="11">
    <source>
        <dbReference type="EMBL" id="KAK2660200.1"/>
    </source>
</evidence>
<dbReference type="InterPro" id="IPR050651">
    <property type="entry name" value="Plant_Cytochrome_P450_Monoox"/>
</dbReference>
<dbReference type="PANTHER" id="PTHR47947">
    <property type="entry name" value="CYTOCHROME P450 82C3-RELATED"/>
    <property type="match status" value="1"/>
</dbReference>
<dbReference type="GO" id="GO:0016705">
    <property type="term" value="F:oxidoreductase activity, acting on paired donors, with incorporation or reduction of molecular oxygen"/>
    <property type="evidence" value="ECO:0007669"/>
    <property type="project" value="InterPro"/>
</dbReference>
<evidence type="ECO:0000256" key="7">
    <source>
        <dbReference type="ARBA" id="ARBA00023002"/>
    </source>
</evidence>
<dbReference type="AlphaFoldDB" id="A0AAD9XJ09"/>
<keyword evidence="6" id="KW-1133">Transmembrane helix</keyword>
<evidence type="ECO:0000256" key="10">
    <source>
        <dbReference type="ARBA" id="ARBA00023136"/>
    </source>
</evidence>
<dbReference type="GO" id="GO:0020037">
    <property type="term" value="F:heme binding"/>
    <property type="evidence" value="ECO:0007669"/>
    <property type="project" value="InterPro"/>
</dbReference>
<reference evidence="11" key="1">
    <citation type="journal article" date="2023" name="Plant J.">
        <title>Genome sequences and population genomics provide insights into the demographic history, inbreeding, and mutation load of two 'living fossil' tree species of Dipteronia.</title>
        <authorList>
            <person name="Feng Y."/>
            <person name="Comes H.P."/>
            <person name="Chen J."/>
            <person name="Zhu S."/>
            <person name="Lu R."/>
            <person name="Zhang X."/>
            <person name="Li P."/>
            <person name="Qiu J."/>
            <person name="Olsen K.M."/>
            <person name="Qiu Y."/>
        </authorList>
    </citation>
    <scope>NUCLEOTIDE SEQUENCE</scope>
    <source>
        <tissue evidence="11">Leaf</tissue>
    </source>
</reference>
<comment type="subcellular location">
    <subcellularLocation>
        <location evidence="1">Membrane</location>
        <topology evidence="1">Single-pass membrane protein</topology>
    </subcellularLocation>
</comment>
<evidence type="ECO:0000256" key="3">
    <source>
        <dbReference type="ARBA" id="ARBA00022617"/>
    </source>
</evidence>
<dbReference type="InterPro" id="IPR036396">
    <property type="entry name" value="Cyt_P450_sf"/>
</dbReference>
<dbReference type="EMBL" id="JANJYI010000002">
    <property type="protein sequence ID" value="KAK2660200.1"/>
    <property type="molecule type" value="Genomic_DNA"/>
</dbReference>
<dbReference type="Gene3D" id="1.10.630.10">
    <property type="entry name" value="Cytochrome P450"/>
    <property type="match status" value="1"/>
</dbReference>
<evidence type="ECO:0000256" key="1">
    <source>
        <dbReference type="ARBA" id="ARBA00004167"/>
    </source>
</evidence>
<gene>
    <name evidence="11" type="ORF">Ddye_006733</name>
</gene>
<evidence type="ECO:0000256" key="8">
    <source>
        <dbReference type="ARBA" id="ARBA00023004"/>
    </source>
</evidence>
<dbReference type="Proteomes" id="UP001280121">
    <property type="component" value="Unassembled WGS sequence"/>
</dbReference>
<evidence type="ECO:0000313" key="12">
    <source>
        <dbReference type="Proteomes" id="UP001280121"/>
    </source>
</evidence>
<sequence>MSSAIRNEETRFLIKHLYKNSFKGVIKVDVKTLFYSLAFNMAMKMVAGKRCFEYEELLEDSETTKGKLDDLVEMFSPLLTVSLGDYFPFLRWLMIGSNLEIQENS</sequence>
<keyword evidence="4" id="KW-0812">Transmembrane</keyword>
<keyword evidence="3" id="KW-0349">Heme</keyword>
<protein>
    <recommendedName>
        <fullName evidence="13">Cytochrome P450</fullName>
    </recommendedName>
</protein>
<evidence type="ECO:0000256" key="6">
    <source>
        <dbReference type="ARBA" id="ARBA00022989"/>
    </source>
</evidence>
<dbReference type="SUPFAM" id="SSF48264">
    <property type="entry name" value="Cytochrome P450"/>
    <property type="match status" value="1"/>
</dbReference>
<keyword evidence="7" id="KW-0560">Oxidoreductase</keyword>
<comment type="caution">
    <text evidence="11">The sequence shown here is derived from an EMBL/GenBank/DDBJ whole genome shotgun (WGS) entry which is preliminary data.</text>
</comment>
<proteinExistence type="inferred from homology"/>
<dbReference type="GO" id="GO:0005506">
    <property type="term" value="F:iron ion binding"/>
    <property type="evidence" value="ECO:0007669"/>
    <property type="project" value="InterPro"/>
</dbReference>
<keyword evidence="8" id="KW-0408">Iron</keyword>
<keyword evidence="10" id="KW-0472">Membrane</keyword>